<dbReference type="Gene3D" id="3.20.180.10">
    <property type="entry name" value="PNP-oxidase-like"/>
    <property type="match status" value="1"/>
</dbReference>
<dbReference type="AlphaFoldDB" id="A0A7N2MUN2"/>
<dbReference type="InterPro" id="IPR019595">
    <property type="entry name" value="DUF2470"/>
</dbReference>
<dbReference type="PANTHER" id="PTHR13343">
    <property type="entry name" value="CREG1 PROTEIN"/>
    <property type="match status" value="1"/>
</dbReference>
<accession>A0A7N2MUN2</accession>
<dbReference type="Gramene" id="QL10p046294:mrna">
    <property type="protein sequence ID" value="QL10p046294:mrna"/>
    <property type="gene ID" value="QL10p046294"/>
</dbReference>
<dbReference type="OMA" id="DECKREP"/>
<proteinExistence type="predicted"/>
<dbReference type="InterPro" id="IPR037119">
    <property type="entry name" value="Haem_oxidase_HugZ-like_sf"/>
</dbReference>
<dbReference type="InParanoid" id="A0A7N2MUN2"/>
<evidence type="ECO:0000313" key="2">
    <source>
        <dbReference type="EnsemblPlants" id="QL10p046294:mrna"/>
    </source>
</evidence>
<evidence type="ECO:0000313" key="3">
    <source>
        <dbReference type="Proteomes" id="UP000594261"/>
    </source>
</evidence>
<reference evidence="2" key="2">
    <citation type="submission" date="2021-01" db="UniProtKB">
        <authorList>
            <consortium name="EnsemblPlants"/>
        </authorList>
    </citation>
    <scope>IDENTIFICATION</scope>
</reference>
<sequence length="466" mass="51921">MAIAAASSIPLGPHCHLCHAEGVCCSTSHGITNSWLRPSFDVGRVPDPVGLSFRCKNPFLGSTQFHWLSMGHDLCLSKVSVAADYPDSVPDSSSYMSNQAYHPLEEVKDSRRIRETKLTSAEIARSTVEANSCAWLVFPGTVHCEPHEQISWGEFQYVIDDYGDIFFEIFDDTNILEDRGASNPVNALFGMEIPIYEYRRNTGEYNISESGNSNETLFEDDYFEVVGSELSEVSVDWGMPDTSTLVHPIYFSKCLTKAANMEYNKTMDYPSNGVSIVGCLRPAFADEESYIRTLFHCVDSDGYNSDWKDGEILSLNSESDQGNTGPTLYRLEIMRIELFSVYGIQACSEISLQDFQDAEPDVLVHSTPAIVERFSEKGISCDVALKVLCKKKGLDIEGAHLIGVDSLGMDVRVFSGVEVQTHRFPFKVRATSEAAAEKQIQQLLFPRARRKKLRTLGVGVRDVDPF</sequence>
<keyword evidence="3" id="KW-1185">Reference proteome</keyword>
<reference evidence="2 3" key="1">
    <citation type="journal article" date="2016" name="G3 (Bethesda)">
        <title>First Draft Assembly and Annotation of the Genome of a California Endemic Oak Quercus lobata Nee (Fagaceae).</title>
        <authorList>
            <person name="Sork V.L."/>
            <person name="Fitz-Gibbon S.T."/>
            <person name="Puiu D."/>
            <person name="Crepeau M."/>
            <person name="Gugger P.F."/>
            <person name="Sherman R."/>
            <person name="Stevens K."/>
            <person name="Langley C.H."/>
            <person name="Pellegrini M."/>
            <person name="Salzberg S.L."/>
        </authorList>
    </citation>
    <scope>NUCLEOTIDE SEQUENCE [LARGE SCALE GENOMIC DNA]</scope>
    <source>
        <strain evidence="2 3">cv. SW786</strain>
    </source>
</reference>
<evidence type="ECO:0000259" key="1">
    <source>
        <dbReference type="Pfam" id="PF10615"/>
    </source>
</evidence>
<organism evidence="2 3">
    <name type="scientific">Quercus lobata</name>
    <name type="common">Valley oak</name>
    <dbReference type="NCBI Taxonomy" id="97700"/>
    <lineage>
        <taxon>Eukaryota</taxon>
        <taxon>Viridiplantae</taxon>
        <taxon>Streptophyta</taxon>
        <taxon>Embryophyta</taxon>
        <taxon>Tracheophyta</taxon>
        <taxon>Spermatophyta</taxon>
        <taxon>Magnoliopsida</taxon>
        <taxon>eudicotyledons</taxon>
        <taxon>Gunneridae</taxon>
        <taxon>Pentapetalae</taxon>
        <taxon>rosids</taxon>
        <taxon>fabids</taxon>
        <taxon>Fagales</taxon>
        <taxon>Fagaceae</taxon>
        <taxon>Quercus</taxon>
    </lineage>
</organism>
<dbReference type="FunCoup" id="A0A7N2MUN2">
    <property type="interactions" value="538"/>
</dbReference>
<dbReference type="Pfam" id="PF10615">
    <property type="entry name" value="DUF2470"/>
    <property type="match status" value="1"/>
</dbReference>
<dbReference type="PANTHER" id="PTHR13343:SF18">
    <property type="entry name" value="PENTATRICOPEPTIDE REPEAT (PPR) SUPERFAMILY PROTEIN"/>
    <property type="match status" value="1"/>
</dbReference>
<protein>
    <recommendedName>
        <fullName evidence="1">DUF2470 domain-containing protein</fullName>
    </recommendedName>
</protein>
<dbReference type="EnsemblPlants" id="QL10p046294:mrna">
    <property type="protein sequence ID" value="QL10p046294:mrna"/>
    <property type="gene ID" value="QL10p046294"/>
</dbReference>
<feature type="domain" description="DUF2470" evidence="1">
    <location>
        <begin position="395"/>
        <end position="440"/>
    </location>
</feature>
<dbReference type="EMBL" id="LRBV02000010">
    <property type="status" value="NOT_ANNOTATED_CDS"/>
    <property type="molecule type" value="Genomic_DNA"/>
</dbReference>
<dbReference type="Proteomes" id="UP000594261">
    <property type="component" value="Chromosome 10"/>
</dbReference>
<name>A0A7N2MUN2_QUELO</name>
<dbReference type="SUPFAM" id="SSF50475">
    <property type="entry name" value="FMN-binding split barrel"/>
    <property type="match status" value="1"/>
</dbReference>